<sequence>GGGTSNNSGSDKQTYYKLSLFGQEKDSVYAMAQTLFSGGSTHGDIALVEAALSPQEFYHLVKIGVPFPHNTFGGYIGYKTDNDPKQRGTSAGPWTSQQMYRKLLVQVEKERIPLLDKHEVISLLISEKGEEKRVVGAIAINKNIASTGLSSLVIFQAENIVMGTGGPGGLYKTSVYPKKHLGSSGIALEVGAKAVNLTEWQYGLASIKFRWNVSGTYQQAIPRYISTKLDGSDEREFLNDFFPSMGKLATAIFLKGYQWPFDVEKIKNYGSSLIDILVYQENILKGRRVFLDFRKNPKANQKLEEFNLNNLDAEAYTYLKKGEALLNTPFARLKQMNPLAVDLYRQNGIDLSKEPLEISVCAQHNNGGLLGNIWWESNIKHLFPIGEVNGTH</sequence>
<name>X1KVA0_9ZZZZ</name>
<dbReference type="InterPro" id="IPR030664">
    <property type="entry name" value="SdhA/FrdA/AprA"/>
</dbReference>
<dbReference type="InterPro" id="IPR027477">
    <property type="entry name" value="Succ_DH/fumarate_Rdtase_cat_sf"/>
</dbReference>
<dbReference type="SUPFAM" id="SSF51905">
    <property type="entry name" value="FAD/NAD(P)-binding domain"/>
    <property type="match status" value="1"/>
</dbReference>
<dbReference type="EMBL" id="BARV01002916">
    <property type="protein sequence ID" value="GAH97550.1"/>
    <property type="molecule type" value="Genomic_DNA"/>
</dbReference>
<dbReference type="AlphaFoldDB" id="X1KVA0"/>
<dbReference type="InterPro" id="IPR036188">
    <property type="entry name" value="FAD/NAD-bd_sf"/>
</dbReference>
<dbReference type="PANTHER" id="PTHR11632">
    <property type="entry name" value="SUCCINATE DEHYDROGENASE 2 FLAVOPROTEIN SUBUNIT"/>
    <property type="match status" value="1"/>
</dbReference>
<dbReference type="GO" id="GO:0005886">
    <property type="term" value="C:plasma membrane"/>
    <property type="evidence" value="ECO:0007669"/>
    <property type="project" value="TreeGrafter"/>
</dbReference>
<gene>
    <name evidence="1" type="ORF">S06H3_07248</name>
</gene>
<comment type="caution">
    <text evidence="1">The sequence shown here is derived from an EMBL/GenBank/DDBJ whole genome shotgun (WGS) entry which is preliminary data.</text>
</comment>
<feature type="non-terminal residue" evidence="1">
    <location>
        <position position="392"/>
    </location>
</feature>
<dbReference type="GO" id="GO:0000104">
    <property type="term" value="F:succinate dehydrogenase activity"/>
    <property type="evidence" value="ECO:0007669"/>
    <property type="project" value="TreeGrafter"/>
</dbReference>
<reference evidence="1" key="1">
    <citation type="journal article" date="2014" name="Front. Microbiol.">
        <title>High frequency of phylogenetically diverse reductive dehalogenase-homologous genes in deep subseafloor sedimentary metagenomes.</title>
        <authorList>
            <person name="Kawai M."/>
            <person name="Futagami T."/>
            <person name="Toyoda A."/>
            <person name="Takaki Y."/>
            <person name="Nishi S."/>
            <person name="Hori S."/>
            <person name="Arai W."/>
            <person name="Tsubouchi T."/>
            <person name="Morono Y."/>
            <person name="Uchiyama I."/>
            <person name="Ito T."/>
            <person name="Fujiyama A."/>
            <person name="Inagaki F."/>
            <person name="Takami H."/>
        </authorList>
    </citation>
    <scope>NUCLEOTIDE SEQUENCE</scope>
    <source>
        <strain evidence="1">Expedition CK06-06</strain>
    </source>
</reference>
<feature type="non-terminal residue" evidence="1">
    <location>
        <position position="1"/>
    </location>
</feature>
<dbReference type="GO" id="GO:0009061">
    <property type="term" value="P:anaerobic respiration"/>
    <property type="evidence" value="ECO:0007669"/>
    <property type="project" value="TreeGrafter"/>
</dbReference>
<dbReference type="PANTHER" id="PTHR11632:SF51">
    <property type="entry name" value="SUCCINATE DEHYDROGENASE [UBIQUINONE] FLAVOPROTEIN SUBUNIT, MITOCHONDRIAL"/>
    <property type="match status" value="1"/>
</dbReference>
<organism evidence="1">
    <name type="scientific">marine sediment metagenome</name>
    <dbReference type="NCBI Taxonomy" id="412755"/>
    <lineage>
        <taxon>unclassified sequences</taxon>
        <taxon>metagenomes</taxon>
        <taxon>ecological metagenomes</taxon>
    </lineage>
</organism>
<dbReference type="Gene3D" id="3.50.50.60">
    <property type="entry name" value="FAD/NAD(P)-binding domain"/>
    <property type="match status" value="2"/>
</dbReference>
<dbReference type="GO" id="GO:0050660">
    <property type="term" value="F:flavin adenine dinucleotide binding"/>
    <property type="evidence" value="ECO:0007669"/>
    <property type="project" value="TreeGrafter"/>
</dbReference>
<dbReference type="Gene3D" id="3.90.700.10">
    <property type="entry name" value="Succinate dehydrogenase/fumarate reductase flavoprotein, catalytic domain"/>
    <property type="match status" value="1"/>
</dbReference>
<evidence type="ECO:0000313" key="1">
    <source>
        <dbReference type="EMBL" id="GAH97550.1"/>
    </source>
</evidence>
<accession>X1KVA0</accession>
<dbReference type="GO" id="GO:0009055">
    <property type="term" value="F:electron transfer activity"/>
    <property type="evidence" value="ECO:0007669"/>
    <property type="project" value="TreeGrafter"/>
</dbReference>
<proteinExistence type="predicted"/>
<protein>
    <submittedName>
        <fullName evidence="1">Uncharacterized protein</fullName>
    </submittedName>
</protein>